<dbReference type="KEGG" id="sace:GIY23_21170"/>
<gene>
    <name evidence="1" type="ORF">GIY23_21170</name>
</gene>
<sequence>MSDAKFAELRALRAWFEQTDPAPPHRAQAAYAALDVAARPAGAGALELVGDSAEERVPTRTAARAAESRVLTFLMPGRLVELDLVPTLPGSYRASGVVVSRAGQGVTSGDVALRHPGGERAAVLDPYGAFAVEDVPRGPISVVLRPAGAEPAVAEWLVC</sequence>
<accession>A0A5Q3QJI7</accession>
<dbReference type="EMBL" id="CP045929">
    <property type="protein sequence ID" value="QGK71695.1"/>
    <property type="molecule type" value="Genomic_DNA"/>
</dbReference>
<name>A0A5Q3QJI7_9PSEU</name>
<proteinExistence type="predicted"/>
<organism evidence="1 2">
    <name type="scientific">Allosaccharopolyspora coralli</name>
    <dbReference type="NCBI Taxonomy" id="2665642"/>
    <lineage>
        <taxon>Bacteria</taxon>
        <taxon>Bacillati</taxon>
        <taxon>Actinomycetota</taxon>
        <taxon>Actinomycetes</taxon>
        <taxon>Pseudonocardiales</taxon>
        <taxon>Pseudonocardiaceae</taxon>
        <taxon>Allosaccharopolyspora</taxon>
    </lineage>
</organism>
<evidence type="ECO:0000313" key="1">
    <source>
        <dbReference type="EMBL" id="QGK71695.1"/>
    </source>
</evidence>
<dbReference type="Proteomes" id="UP000371041">
    <property type="component" value="Chromosome"/>
</dbReference>
<dbReference type="RefSeq" id="WP_154078264.1">
    <property type="nucleotide sequence ID" value="NZ_CP045929.1"/>
</dbReference>
<reference evidence="2" key="1">
    <citation type="submission" date="2019-11" db="EMBL/GenBank/DDBJ databases">
        <title>The complete genome sequence of Saccharopolyspora sp. E2A.</title>
        <authorList>
            <person name="Zhang G."/>
        </authorList>
    </citation>
    <scope>NUCLEOTIDE SEQUENCE [LARGE SCALE GENOMIC DNA]</scope>
    <source>
        <strain evidence="2">E2A</strain>
    </source>
</reference>
<evidence type="ECO:0000313" key="2">
    <source>
        <dbReference type="Proteomes" id="UP000371041"/>
    </source>
</evidence>
<evidence type="ECO:0008006" key="3">
    <source>
        <dbReference type="Google" id="ProtNLM"/>
    </source>
</evidence>
<keyword evidence="2" id="KW-1185">Reference proteome</keyword>
<dbReference type="AlphaFoldDB" id="A0A5Q3QJI7"/>
<protein>
    <recommendedName>
        <fullName evidence="3">Carboxypeptidase regulatory-like domain-containing protein</fullName>
    </recommendedName>
</protein>